<dbReference type="InterPro" id="IPR025959">
    <property type="entry name" value="Winged_HTH_dom"/>
</dbReference>
<proteinExistence type="predicted"/>
<organism evidence="3">
    <name type="scientific">marine sediment metagenome</name>
    <dbReference type="NCBI Taxonomy" id="412755"/>
    <lineage>
        <taxon>unclassified sequences</taxon>
        <taxon>metagenomes</taxon>
        <taxon>ecological metagenomes</taxon>
    </lineage>
</organism>
<dbReference type="Gene3D" id="3.30.420.10">
    <property type="entry name" value="Ribonuclease H-like superfamily/Ribonuclease H"/>
    <property type="match status" value="1"/>
</dbReference>
<dbReference type="InterPro" id="IPR038717">
    <property type="entry name" value="Tc1-like_DDE_dom"/>
</dbReference>
<dbReference type="GO" id="GO:0003676">
    <property type="term" value="F:nucleic acid binding"/>
    <property type="evidence" value="ECO:0007669"/>
    <property type="project" value="InterPro"/>
</dbReference>
<reference evidence="3" key="1">
    <citation type="journal article" date="2014" name="Front. Microbiol.">
        <title>High frequency of phylogenetically diverse reductive dehalogenase-homologous genes in deep subseafloor sedimentary metagenomes.</title>
        <authorList>
            <person name="Kawai M."/>
            <person name="Futagami T."/>
            <person name="Toyoda A."/>
            <person name="Takaki Y."/>
            <person name="Nishi S."/>
            <person name="Hori S."/>
            <person name="Arai W."/>
            <person name="Tsubouchi T."/>
            <person name="Morono Y."/>
            <person name="Uchiyama I."/>
            <person name="Ito T."/>
            <person name="Fujiyama A."/>
            <person name="Inagaki F."/>
            <person name="Takami H."/>
        </authorList>
    </citation>
    <scope>NUCLEOTIDE SEQUENCE</scope>
    <source>
        <strain evidence="3">Expedition CK06-06</strain>
    </source>
</reference>
<dbReference type="Pfam" id="PF13358">
    <property type="entry name" value="DDE_3"/>
    <property type="match status" value="1"/>
</dbReference>
<dbReference type="Pfam" id="PF13592">
    <property type="entry name" value="HTH_33"/>
    <property type="match status" value="1"/>
</dbReference>
<name>X0SY37_9ZZZZ</name>
<evidence type="ECO:0000259" key="1">
    <source>
        <dbReference type="Pfam" id="PF13358"/>
    </source>
</evidence>
<protein>
    <recommendedName>
        <fullName evidence="4">Tc1-like transposase DDE domain-containing protein</fullName>
    </recommendedName>
</protein>
<gene>
    <name evidence="3" type="ORF">S01H1_09005</name>
</gene>
<dbReference type="InterPro" id="IPR036397">
    <property type="entry name" value="RNaseH_sf"/>
</dbReference>
<dbReference type="PANTHER" id="PTHR46564:SF1">
    <property type="entry name" value="TRANSPOSASE"/>
    <property type="match status" value="1"/>
</dbReference>
<evidence type="ECO:0008006" key="4">
    <source>
        <dbReference type="Google" id="ProtNLM"/>
    </source>
</evidence>
<dbReference type="AlphaFoldDB" id="X0SY37"/>
<evidence type="ECO:0000313" key="3">
    <source>
        <dbReference type="EMBL" id="GAF80842.1"/>
    </source>
</evidence>
<dbReference type="InterPro" id="IPR047655">
    <property type="entry name" value="Transpos_IS630-like"/>
</dbReference>
<feature type="domain" description="Winged helix-turn helix" evidence="2">
    <location>
        <begin position="76"/>
        <end position="133"/>
    </location>
</feature>
<accession>X0SY37</accession>
<dbReference type="SUPFAM" id="SSF46689">
    <property type="entry name" value="Homeodomain-like"/>
    <property type="match status" value="1"/>
</dbReference>
<comment type="caution">
    <text evidence="3">The sequence shown here is derived from an EMBL/GenBank/DDBJ whole genome shotgun (WGS) entry which is preliminary data.</text>
</comment>
<dbReference type="PANTHER" id="PTHR46564">
    <property type="entry name" value="TRANSPOSASE"/>
    <property type="match status" value="1"/>
</dbReference>
<feature type="domain" description="Tc1-like transposase DDE" evidence="1">
    <location>
        <begin position="149"/>
        <end position="289"/>
    </location>
</feature>
<dbReference type="Pfam" id="PF13551">
    <property type="entry name" value="HTH_29"/>
    <property type="match status" value="1"/>
</dbReference>
<sequence length="322" mass="37220">MRAIREGMKKAGAARAFGVSRTSIDRWLIKVAQGNINSLRSKPRGRPRGTHLAPHQAATTVRLITDRCPDQLKLPFALWTREAVQQLLVERFGLEVSVWTVGRYLARWGLTPQKPLRRAYERDPVAVQRWLQEEYPAIEKQAKAQKGEIHWGDQMGLRSDHQTGTSYGRRGCTPVIPGTGQRFRCNMMSTITNRGHLSFMVFKERFTATVCIRFLRRLVRHAGRKVFLVLDRHPVHRSAKVKRWLAVNSTKITLFFLPGYSPDLNPDEFLNQDVKSNALGRRRPVNQIEMIDNVRSYLRSTQRQPEIVRNYFHAEPVRYAAR</sequence>
<dbReference type="NCBIfam" id="NF033545">
    <property type="entry name" value="transpos_IS630"/>
    <property type="match status" value="1"/>
</dbReference>
<evidence type="ECO:0000259" key="2">
    <source>
        <dbReference type="Pfam" id="PF13592"/>
    </source>
</evidence>
<dbReference type="InterPro" id="IPR009057">
    <property type="entry name" value="Homeodomain-like_sf"/>
</dbReference>
<dbReference type="EMBL" id="BARS01004610">
    <property type="protein sequence ID" value="GAF80842.1"/>
    <property type="molecule type" value="Genomic_DNA"/>
</dbReference>